<evidence type="ECO:0000313" key="9">
    <source>
        <dbReference type="EMBL" id="SEQ19373.1"/>
    </source>
</evidence>
<reference evidence="9 10" key="1">
    <citation type="submission" date="2016-10" db="EMBL/GenBank/DDBJ databases">
        <authorList>
            <person name="de Groot N.N."/>
        </authorList>
    </citation>
    <scope>NUCLEOTIDE SEQUENCE [LARGE SCALE GENOMIC DNA]</scope>
    <source>
        <strain evidence="9 10">DSM 15695</strain>
    </source>
</reference>
<keyword evidence="6 8" id="KW-1133">Transmembrane helix</keyword>
<comment type="subcellular location">
    <subcellularLocation>
        <location evidence="1">Cell membrane</location>
        <topology evidence="1">Multi-pass membrane protein</topology>
    </subcellularLocation>
</comment>
<evidence type="ECO:0000313" key="10">
    <source>
        <dbReference type="Proteomes" id="UP000198833"/>
    </source>
</evidence>
<feature type="transmembrane region" description="Helical" evidence="8">
    <location>
        <begin position="287"/>
        <end position="308"/>
    </location>
</feature>
<feature type="transmembrane region" description="Helical" evidence="8">
    <location>
        <begin position="85"/>
        <end position="106"/>
    </location>
</feature>
<keyword evidence="10" id="KW-1185">Reference proteome</keyword>
<feature type="transmembrane region" description="Helical" evidence="8">
    <location>
        <begin position="240"/>
        <end position="257"/>
    </location>
</feature>
<keyword evidence="7 8" id="KW-0472">Membrane</keyword>
<feature type="transmembrane region" description="Helical" evidence="8">
    <location>
        <begin position="263"/>
        <end position="280"/>
    </location>
</feature>
<proteinExistence type="inferred from homology"/>
<dbReference type="PANTHER" id="PTHR21716">
    <property type="entry name" value="TRANSMEMBRANE PROTEIN"/>
    <property type="match status" value="1"/>
</dbReference>
<evidence type="ECO:0000256" key="8">
    <source>
        <dbReference type="SAM" id="Phobius"/>
    </source>
</evidence>
<sequence length="397" mass="44463">MNPSQKESKKPFVDRLFSNKTIVTLFGILIFILIIFLLTQISYLFSPLGQLFSIIGFPIIGAGVLYYLFIPMIERLEVYGVKRQFSIWIIFLVIIILLVWGSLSLFPVLQNQTNSFIENLPFYIEQFGNLLEDMRKNSSQGNSGTFMNNILESIDLQALGENLNQMITRSIENIGGVIGTVTQVVAGLVTIPVVLYYLLLQGQNVPNQLIKLVPSKQRDWFKRVLYNCNYQISQYIRGQIMVAIIVGIMFAILYAIIGLDYGISLAVLAGILNVIPYLGSIISFIPAFFIALFMGHMMVFKFLIAVMVEQTIEGRIVAPQVLGNNLQIHPVTILFILLGAGKLFGLTGVILGVPIYAVIKVIVKELFVIYQVKSGLYDESDIIGVNHEQTSKSMPMD</sequence>
<feature type="transmembrane region" description="Helical" evidence="8">
    <location>
        <begin position="21"/>
        <end position="45"/>
    </location>
</feature>
<evidence type="ECO:0000256" key="7">
    <source>
        <dbReference type="ARBA" id="ARBA00023136"/>
    </source>
</evidence>
<comment type="similarity">
    <text evidence="2">Belongs to the autoinducer-2 exporter (AI-2E) (TC 2.A.86) family.</text>
</comment>
<dbReference type="STRING" id="89093.SAMN04488558_10665"/>
<dbReference type="InterPro" id="IPR002549">
    <property type="entry name" value="AI-2E-like"/>
</dbReference>
<dbReference type="Proteomes" id="UP000198833">
    <property type="component" value="Unassembled WGS sequence"/>
</dbReference>
<keyword evidence="4" id="KW-1003">Cell membrane</keyword>
<name>A0A1H9E2D2_9LACT</name>
<dbReference type="OrthoDB" id="9793390at2"/>
<organism evidence="9 10">
    <name type="scientific">Ignavigranum ruoffiae</name>
    <dbReference type="NCBI Taxonomy" id="89093"/>
    <lineage>
        <taxon>Bacteria</taxon>
        <taxon>Bacillati</taxon>
        <taxon>Bacillota</taxon>
        <taxon>Bacilli</taxon>
        <taxon>Lactobacillales</taxon>
        <taxon>Aerococcaceae</taxon>
        <taxon>Ignavigranum</taxon>
    </lineage>
</organism>
<feature type="transmembrane region" description="Helical" evidence="8">
    <location>
        <begin position="174"/>
        <end position="199"/>
    </location>
</feature>
<protein>
    <submittedName>
        <fullName evidence="9">Predicted PurR-regulated permease PerM</fullName>
    </submittedName>
</protein>
<dbReference type="GO" id="GO:0055085">
    <property type="term" value="P:transmembrane transport"/>
    <property type="evidence" value="ECO:0007669"/>
    <property type="project" value="TreeGrafter"/>
</dbReference>
<evidence type="ECO:0000256" key="4">
    <source>
        <dbReference type="ARBA" id="ARBA00022475"/>
    </source>
</evidence>
<dbReference type="AlphaFoldDB" id="A0A1H9E2D2"/>
<evidence type="ECO:0000256" key="6">
    <source>
        <dbReference type="ARBA" id="ARBA00022989"/>
    </source>
</evidence>
<dbReference type="RefSeq" id="WP_092571881.1">
    <property type="nucleotide sequence ID" value="NZ_CP149446.1"/>
</dbReference>
<dbReference type="PANTHER" id="PTHR21716:SF53">
    <property type="entry name" value="PERMEASE PERM-RELATED"/>
    <property type="match status" value="1"/>
</dbReference>
<evidence type="ECO:0000256" key="5">
    <source>
        <dbReference type="ARBA" id="ARBA00022692"/>
    </source>
</evidence>
<dbReference type="Pfam" id="PF01594">
    <property type="entry name" value="AI-2E_transport"/>
    <property type="match status" value="1"/>
</dbReference>
<dbReference type="EMBL" id="FOEN01000006">
    <property type="protein sequence ID" value="SEQ19373.1"/>
    <property type="molecule type" value="Genomic_DNA"/>
</dbReference>
<dbReference type="GO" id="GO:0005886">
    <property type="term" value="C:plasma membrane"/>
    <property type="evidence" value="ECO:0007669"/>
    <property type="project" value="UniProtKB-SubCell"/>
</dbReference>
<feature type="transmembrane region" description="Helical" evidence="8">
    <location>
        <begin position="328"/>
        <end position="359"/>
    </location>
</feature>
<keyword evidence="5 8" id="KW-0812">Transmembrane</keyword>
<evidence type="ECO:0000256" key="1">
    <source>
        <dbReference type="ARBA" id="ARBA00004651"/>
    </source>
</evidence>
<keyword evidence="3" id="KW-0813">Transport</keyword>
<evidence type="ECO:0000256" key="2">
    <source>
        <dbReference type="ARBA" id="ARBA00009773"/>
    </source>
</evidence>
<gene>
    <name evidence="9" type="ORF">SAMN04488558_10665</name>
</gene>
<feature type="transmembrane region" description="Helical" evidence="8">
    <location>
        <begin position="51"/>
        <end position="73"/>
    </location>
</feature>
<accession>A0A1H9E2D2</accession>
<evidence type="ECO:0000256" key="3">
    <source>
        <dbReference type="ARBA" id="ARBA00022448"/>
    </source>
</evidence>